<evidence type="ECO:0000313" key="16">
    <source>
        <dbReference type="Proteomes" id="UP000289738"/>
    </source>
</evidence>
<evidence type="ECO:0000256" key="10">
    <source>
        <dbReference type="ARBA" id="ARBA00023034"/>
    </source>
</evidence>
<keyword evidence="2" id="KW-0813">Transport</keyword>
<evidence type="ECO:0000256" key="13">
    <source>
        <dbReference type="PROSITE-ProRule" id="PRU10141"/>
    </source>
</evidence>
<dbReference type="EMBL" id="SDMP01000006">
    <property type="protein sequence ID" value="RYR55667.1"/>
    <property type="molecule type" value="Genomic_DNA"/>
</dbReference>
<evidence type="ECO:0000256" key="4">
    <source>
        <dbReference type="ARBA" id="ARBA00022692"/>
    </source>
</evidence>
<dbReference type="InterPro" id="IPR011009">
    <property type="entry name" value="Kinase-like_dom_sf"/>
</dbReference>
<dbReference type="GO" id="GO:0005794">
    <property type="term" value="C:Golgi apparatus"/>
    <property type="evidence" value="ECO:0007669"/>
    <property type="project" value="UniProtKB-SubCell"/>
</dbReference>
<feature type="domain" description="Protein kinase" evidence="14">
    <location>
        <begin position="502"/>
        <end position="774"/>
    </location>
</feature>
<comment type="caution">
    <text evidence="15">The sequence shown here is derived from an EMBL/GenBank/DDBJ whole genome shotgun (WGS) entry which is preliminary data.</text>
</comment>
<dbReference type="GO" id="GO:0048193">
    <property type="term" value="P:Golgi vesicle transport"/>
    <property type="evidence" value="ECO:0007669"/>
    <property type="project" value="InterPro"/>
</dbReference>
<evidence type="ECO:0000256" key="7">
    <source>
        <dbReference type="ARBA" id="ARBA00022840"/>
    </source>
</evidence>
<protein>
    <recommendedName>
        <fullName evidence="14">Protein kinase domain-containing protein</fullName>
    </recommendedName>
</protein>
<evidence type="ECO:0000256" key="9">
    <source>
        <dbReference type="ARBA" id="ARBA00022989"/>
    </source>
</evidence>
<keyword evidence="16" id="KW-1185">Reference proteome</keyword>
<keyword evidence="7 13" id="KW-0067">ATP-binding</keyword>
<dbReference type="AlphaFoldDB" id="A0A445CXK4"/>
<dbReference type="FunFam" id="1.20.58.90:FF:000004">
    <property type="entry name" value="Syntaxin 10"/>
    <property type="match status" value="1"/>
</dbReference>
<dbReference type="Pfam" id="PF09177">
    <property type="entry name" value="STX6_10_61_N"/>
    <property type="match status" value="1"/>
</dbReference>
<dbReference type="CDD" id="cd21442">
    <property type="entry name" value="SNARE_NTD_STX6-like"/>
    <property type="match status" value="1"/>
</dbReference>
<keyword evidence="5 13" id="KW-0547">Nucleotide-binding</keyword>
<gene>
    <name evidence="15" type="ORF">Ahy_A06g030851</name>
</gene>
<organism evidence="15 16">
    <name type="scientific">Arachis hypogaea</name>
    <name type="common">Peanut</name>
    <dbReference type="NCBI Taxonomy" id="3818"/>
    <lineage>
        <taxon>Eukaryota</taxon>
        <taxon>Viridiplantae</taxon>
        <taxon>Streptophyta</taxon>
        <taxon>Embryophyta</taxon>
        <taxon>Tracheophyta</taxon>
        <taxon>Spermatophyta</taxon>
        <taxon>Magnoliopsida</taxon>
        <taxon>eudicotyledons</taxon>
        <taxon>Gunneridae</taxon>
        <taxon>Pentapetalae</taxon>
        <taxon>rosids</taxon>
        <taxon>fabids</taxon>
        <taxon>Fabales</taxon>
        <taxon>Fabaceae</taxon>
        <taxon>Papilionoideae</taxon>
        <taxon>50 kb inversion clade</taxon>
        <taxon>dalbergioids sensu lato</taxon>
        <taxon>Dalbergieae</taxon>
        <taxon>Pterocarpus clade</taxon>
        <taxon>Arachis</taxon>
    </lineage>
</organism>
<evidence type="ECO:0000256" key="5">
    <source>
        <dbReference type="ARBA" id="ARBA00022741"/>
    </source>
</evidence>
<evidence type="ECO:0000256" key="1">
    <source>
        <dbReference type="ARBA" id="ARBA00009063"/>
    </source>
</evidence>
<name>A0A445CXK4_ARAHY</name>
<dbReference type="SMART" id="SM00220">
    <property type="entry name" value="S_TKc"/>
    <property type="match status" value="1"/>
</dbReference>
<evidence type="ECO:0000256" key="6">
    <source>
        <dbReference type="ARBA" id="ARBA00022777"/>
    </source>
</evidence>
<evidence type="ECO:0000313" key="15">
    <source>
        <dbReference type="EMBL" id="RYR55667.1"/>
    </source>
</evidence>
<dbReference type="InterPro" id="IPR010989">
    <property type="entry name" value="SNARE"/>
</dbReference>
<feature type="binding site" evidence="13">
    <location>
        <position position="535"/>
    </location>
    <ligand>
        <name>ATP</name>
        <dbReference type="ChEBI" id="CHEBI:30616"/>
    </ligand>
</feature>
<dbReference type="Proteomes" id="UP000289738">
    <property type="component" value="Chromosome A06"/>
</dbReference>
<evidence type="ECO:0000256" key="12">
    <source>
        <dbReference type="ARBA" id="ARBA00037801"/>
    </source>
</evidence>
<keyword evidence="3" id="KW-0808">Transferase</keyword>
<evidence type="ECO:0000259" key="14">
    <source>
        <dbReference type="PROSITE" id="PS50011"/>
    </source>
</evidence>
<evidence type="ECO:0000256" key="2">
    <source>
        <dbReference type="ARBA" id="ARBA00022448"/>
    </source>
</evidence>
<dbReference type="PROSITE" id="PS00108">
    <property type="entry name" value="PROTEIN_KINASE_ST"/>
    <property type="match status" value="1"/>
</dbReference>
<evidence type="ECO:0000256" key="11">
    <source>
        <dbReference type="ARBA" id="ARBA00023136"/>
    </source>
</evidence>
<keyword evidence="10" id="KW-0333">Golgi apparatus</keyword>
<dbReference type="GO" id="GO:0005524">
    <property type="term" value="F:ATP binding"/>
    <property type="evidence" value="ECO:0007669"/>
    <property type="project" value="UniProtKB-UniRule"/>
</dbReference>
<dbReference type="SUPFAM" id="SSF56112">
    <property type="entry name" value="Protein kinase-like (PK-like)"/>
    <property type="match status" value="1"/>
</dbReference>
<keyword evidence="4" id="KW-0812">Transmembrane</keyword>
<keyword evidence="8" id="KW-0653">Protein transport</keyword>
<dbReference type="PROSITE" id="PS00107">
    <property type="entry name" value="PROTEIN_KINASE_ATP"/>
    <property type="match status" value="1"/>
</dbReference>
<dbReference type="InterPro" id="IPR008271">
    <property type="entry name" value="Ser/Thr_kinase_AS"/>
</dbReference>
<dbReference type="GO" id="GO:0015031">
    <property type="term" value="P:protein transport"/>
    <property type="evidence" value="ECO:0007669"/>
    <property type="project" value="UniProtKB-KW"/>
</dbReference>
<dbReference type="GO" id="GO:0004672">
    <property type="term" value="F:protein kinase activity"/>
    <property type="evidence" value="ECO:0007669"/>
    <property type="project" value="InterPro"/>
</dbReference>
<dbReference type="InterPro" id="IPR000719">
    <property type="entry name" value="Prot_kinase_dom"/>
</dbReference>
<dbReference type="PANTHER" id="PTHR34949">
    <property type="entry name" value="OS05G0443700 PROTEIN"/>
    <property type="match status" value="1"/>
</dbReference>
<dbReference type="PROSITE" id="PS50011">
    <property type="entry name" value="PROTEIN_KINASE_DOM"/>
    <property type="match status" value="1"/>
</dbReference>
<comment type="similarity">
    <text evidence="1">Belongs to the syntaxin family.</text>
</comment>
<reference evidence="15 16" key="1">
    <citation type="submission" date="2019-01" db="EMBL/GenBank/DDBJ databases">
        <title>Sequencing of cultivated peanut Arachis hypogaea provides insights into genome evolution and oil improvement.</title>
        <authorList>
            <person name="Chen X."/>
        </authorList>
    </citation>
    <scope>NUCLEOTIDE SEQUENCE [LARGE SCALE GENOMIC DNA]</scope>
    <source>
        <strain evidence="16">cv. Fuhuasheng</strain>
        <tissue evidence="15">Leaves</tissue>
    </source>
</reference>
<dbReference type="Gene3D" id="1.10.510.10">
    <property type="entry name" value="Transferase(Phosphotransferase) domain 1"/>
    <property type="match status" value="1"/>
</dbReference>
<keyword evidence="6" id="KW-0418">Kinase</keyword>
<dbReference type="SUPFAM" id="SSF47661">
    <property type="entry name" value="t-snare proteins"/>
    <property type="match status" value="1"/>
</dbReference>
<evidence type="ECO:0000256" key="3">
    <source>
        <dbReference type="ARBA" id="ARBA00022679"/>
    </source>
</evidence>
<sequence length="841" mass="94771">MTSNFDRWEKDPFFEAAEELDEFNRAVKSSYSRSSIEDTRNRHRDFVAAIDEKITKVEYSLYESDQSGGEAPRPWAHLDEGEQDELALFLSGMPATGNPRLVDTNSVSNCSKNAHALSGLGEAKEDRLNAHRRAASASADIGSWKIAVSDDAQQWSSSSGSSGPMPKVASLSAFLSSMGSVPVLKWPRNGYRKLNHQEPDNALLPMTELKKGNKASFEKSKSCLESSDESYDKQLYGWYGAIQRQIRRSQYQMRYSQPVRITVSIVVLLCLIDPFFEAAEEVQESADRLESAYRTWIRSTKDDSSVWNSDELRRDLNTALGTAKWQLDEFNRAVKSSYSRSSIEDTRNRHRDFVAAIDEKITKVEYSLYESDQSGGEAPRPWAHLDEGEQDELALFLSGMPATGNPRLVDTNSVSNCSKNAHALSGLGEAKEDRLNAHRRAASASADIGSWKIAVSDDAQQWSSSSGSSGPMPKVSFFLDERNGAREEERRVRMSEFLHRLVIGVEVLGAGSYGTVSLAILVDEQNRFHSFIAVKSSIPRLAFSLEKEEQIFKSLWEGESGGCQEIIECFGTEITVEHGHQFYNLFLEYAPYGSLADLIHKKPLPETEVSVYARMIVKGLSHIHRKGIVHCDLKPENILVFPSLDKEIANYQLKIADFGLSKTKEEKADVELWKSKPRGTPSYLSPEAFSGHIDAPMDIWALGCIVIEMLTGLPAWGESPLLIEELRYLVEHHELSPRKPQGIGFFCHDFLEKCFTKDPSKRWTADRVLDHPFLYITHNDQQPQHSLAIPEDDLGVKRVRDLKKRKREEPVASGTLRIWNLEFIEEEDEEGEGAVEKRVWE</sequence>
<keyword evidence="9" id="KW-1133">Transmembrane helix</keyword>
<comment type="subcellular location">
    <subcellularLocation>
        <location evidence="12">Golgi apparatus</location>
        <location evidence="12">trans-Golgi network membrane</location>
        <topology evidence="12">Single-pass type IV membrane protein</topology>
    </subcellularLocation>
</comment>
<dbReference type="GO" id="GO:0016020">
    <property type="term" value="C:membrane"/>
    <property type="evidence" value="ECO:0007669"/>
    <property type="project" value="InterPro"/>
</dbReference>
<accession>A0A445CXK4</accession>
<evidence type="ECO:0000256" key="8">
    <source>
        <dbReference type="ARBA" id="ARBA00022927"/>
    </source>
</evidence>
<dbReference type="InterPro" id="IPR015260">
    <property type="entry name" value="Syntaxin-6/10/61_N"/>
</dbReference>
<keyword evidence="11" id="KW-0472">Membrane</keyword>
<dbReference type="InterPro" id="IPR017441">
    <property type="entry name" value="Protein_kinase_ATP_BS"/>
</dbReference>
<dbReference type="Pfam" id="PF00069">
    <property type="entry name" value="Pkinase"/>
    <property type="match status" value="1"/>
</dbReference>
<proteinExistence type="inferred from homology"/>
<dbReference type="PANTHER" id="PTHR34949:SF6">
    <property type="entry name" value="EXPRESSED PROTEIN"/>
    <property type="match status" value="1"/>
</dbReference>
<dbReference type="Gene3D" id="1.20.58.90">
    <property type="match status" value="1"/>
</dbReference>